<dbReference type="AlphaFoldDB" id="A0A7M7K4M2"/>
<reference evidence="5" key="1">
    <citation type="submission" date="2021-01" db="UniProtKB">
        <authorList>
            <consortium name="EnsemblMetazoa"/>
        </authorList>
    </citation>
    <scope>IDENTIFICATION</scope>
</reference>
<dbReference type="RefSeq" id="XP_022661224.1">
    <property type="nucleotide sequence ID" value="XM_022805489.1"/>
</dbReference>
<organism evidence="5 6">
    <name type="scientific">Varroa destructor</name>
    <name type="common">Honeybee mite</name>
    <dbReference type="NCBI Taxonomy" id="109461"/>
    <lineage>
        <taxon>Eukaryota</taxon>
        <taxon>Metazoa</taxon>
        <taxon>Ecdysozoa</taxon>
        <taxon>Arthropoda</taxon>
        <taxon>Chelicerata</taxon>
        <taxon>Arachnida</taxon>
        <taxon>Acari</taxon>
        <taxon>Parasitiformes</taxon>
        <taxon>Mesostigmata</taxon>
        <taxon>Gamasina</taxon>
        <taxon>Dermanyssoidea</taxon>
        <taxon>Varroidae</taxon>
        <taxon>Varroa</taxon>
    </lineage>
</organism>
<keyword evidence="2" id="KW-0812">Transmembrane</keyword>
<accession>A0A7M7K4M2</accession>
<dbReference type="SMART" id="SM00473">
    <property type="entry name" value="PAN_AP"/>
    <property type="match status" value="3"/>
</dbReference>
<evidence type="ECO:0000256" key="1">
    <source>
        <dbReference type="SAM" id="MobiDB-lite"/>
    </source>
</evidence>
<feature type="domain" description="Apple" evidence="3">
    <location>
        <begin position="152"/>
        <end position="236"/>
    </location>
</feature>
<dbReference type="PANTHER" id="PTHR47327">
    <property type="entry name" value="FI18240P1-RELATED"/>
    <property type="match status" value="1"/>
</dbReference>
<keyword evidence="2" id="KW-0472">Membrane</keyword>
<dbReference type="OMA" id="HKERYLY"/>
<dbReference type="OrthoDB" id="5867217at2759"/>
<feature type="domain" description="Apple" evidence="3">
    <location>
        <begin position="335"/>
        <end position="416"/>
    </location>
</feature>
<sequence length="798" mass="88399">MPAPGSSVPRSSSVAHCGLTGLRAPTQCITISAPVHALDFGVSLSFLSVPLLVTPGALVLPIPEFQASATALTRVDSFKRSNILPTTALHQKKNALTKRTQLLLFPSVDSGAFLNPLWLKARQNMAYRISASRWVASLTVIAAFMGQSIAVCPSGGESFELVTGYVYTAPTETIELKAGVLQLQQCLQMCRDHNACRSVNFETGLCVLFSSSASERPESLSPSQFPVFTIYAEKVCIQDSGCVRDWHYERVKGYVLMAEIKKIQTVSSRQQCIELCFTEADFQCRSANFEDVTGQCSLSDMDRHTVLDKRLFQADVNETIDYLESNCVVEDARLCEFKNVKNKILKTVDAVYQDVKGEDECKKICLGANFRCHSYDMGDPQNPVCRISHYARASLTHIQDPYLKIAEAVTYELASCFNVSIECLSREMVARVKSTKMFNGKLYSKSKPNSCVTDVSNSMEFEITMNYHELECDVKQEDGHFFSDIVIQHHDMIVTNQDLGLSINCHYDLSNRSVSNGVQLEVDGREIEHSESQLATVGSPNVTMHITDRNGQDVTAAQVGDPLALRFQITDVDSPYEIFVRELVAMDGVDNSEILLIDSNGCPTDRTIMGPLYKVNSSGQVLHAPFDAFKFPTSEIVQFKALVTPCIPYCEPAKCEDTINVPFEGRTESDSYGRRRRRSIRQSRNSTTGTDEELVVVQQIRISDKFTFNPDEDKDVTLADTSGSSTNFAPVSGCANLVSIAVVCGSFLIAQVTLLFVCAFVVNSRRGKKLDELVERTPSVSSTASRLYSRQPFNTQWS</sequence>
<dbReference type="CDD" id="cd01099">
    <property type="entry name" value="PAN_AP_HGF"/>
    <property type="match status" value="1"/>
</dbReference>
<keyword evidence="6" id="KW-1185">Reference proteome</keyword>
<dbReference type="InterPro" id="IPR001507">
    <property type="entry name" value="ZP_dom"/>
</dbReference>
<evidence type="ECO:0000313" key="5">
    <source>
        <dbReference type="EnsemblMetazoa" id="XP_022661224"/>
    </source>
</evidence>
<dbReference type="PROSITE" id="PS50948">
    <property type="entry name" value="PAN"/>
    <property type="match status" value="3"/>
</dbReference>
<feature type="domain" description="Apple" evidence="3">
    <location>
        <begin position="242"/>
        <end position="327"/>
    </location>
</feature>
<dbReference type="Gene3D" id="3.50.4.10">
    <property type="entry name" value="Hepatocyte Growth Factor"/>
    <property type="match status" value="1"/>
</dbReference>
<dbReference type="InterPro" id="IPR052774">
    <property type="entry name" value="Celegans_DevNeuronal_Protein"/>
</dbReference>
<dbReference type="Pfam" id="PF00024">
    <property type="entry name" value="PAN_1"/>
    <property type="match status" value="2"/>
</dbReference>
<feature type="domain" description="ZP" evidence="4">
    <location>
        <begin position="422"/>
        <end position="662"/>
    </location>
</feature>
<proteinExistence type="predicted"/>
<dbReference type="GeneID" id="111250361"/>
<dbReference type="FunCoup" id="A0A7M7K4M2">
    <property type="interactions" value="16"/>
</dbReference>
<dbReference type="EnsemblMetazoa" id="XM_022805489">
    <property type="protein sequence ID" value="XP_022661224"/>
    <property type="gene ID" value="LOC111250361"/>
</dbReference>
<dbReference type="InterPro" id="IPR003609">
    <property type="entry name" value="Pan_app"/>
</dbReference>
<dbReference type="Proteomes" id="UP000594260">
    <property type="component" value="Unplaced"/>
</dbReference>
<evidence type="ECO:0008006" key="7">
    <source>
        <dbReference type="Google" id="ProtNLM"/>
    </source>
</evidence>
<evidence type="ECO:0000256" key="2">
    <source>
        <dbReference type="SAM" id="Phobius"/>
    </source>
</evidence>
<protein>
    <recommendedName>
        <fullName evidence="7">Cuticlin-1</fullName>
    </recommendedName>
</protein>
<dbReference type="PROSITE" id="PS51034">
    <property type="entry name" value="ZP_2"/>
    <property type="match status" value="1"/>
</dbReference>
<dbReference type="KEGG" id="vde:111250361"/>
<dbReference type="GO" id="GO:0009653">
    <property type="term" value="P:anatomical structure morphogenesis"/>
    <property type="evidence" value="ECO:0007669"/>
    <property type="project" value="TreeGrafter"/>
</dbReference>
<dbReference type="PANTHER" id="PTHR47327:SF2">
    <property type="entry name" value="FI18240P1-RELATED"/>
    <property type="match status" value="1"/>
</dbReference>
<evidence type="ECO:0000259" key="4">
    <source>
        <dbReference type="PROSITE" id="PS51034"/>
    </source>
</evidence>
<name>A0A7M7K4M2_VARDE</name>
<dbReference type="SUPFAM" id="SSF57414">
    <property type="entry name" value="Hairpin loop containing domain-like"/>
    <property type="match status" value="2"/>
</dbReference>
<evidence type="ECO:0000313" key="6">
    <source>
        <dbReference type="Proteomes" id="UP000594260"/>
    </source>
</evidence>
<keyword evidence="2" id="KW-1133">Transmembrane helix</keyword>
<dbReference type="InParanoid" id="A0A7M7K4M2"/>
<feature type="transmembrane region" description="Helical" evidence="2">
    <location>
        <begin position="737"/>
        <end position="762"/>
    </location>
</feature>
<feature type="region of interest" description="Disordered" evidence="1">
    <location>
        <begin position="666"/>
        <end position="688"/>
    </location>
</feature>
<dbReference type="SMART" id="SM00241">
    <property type="entry name" value="ZP"/>
    <property type="match status" value="1"/>
</dbReference>
<evidence type="ECO:0000259" key="3">
    <source>
        <dbReference type="PROSITE" id="PS50948"/>
    </source>
</evidence>